<sequence>MKYEKIDDFAQRVNVNRRTIFRFYANNPKLKEETKMKNRCRVVPISHKRFWNIDELFESNKAYNEANRMMSNLLLALQTGNPLVKKLWFLKWTHIITISPKGASLEYCTSRISQFYDEINSKYGAKTNLRILYNSEKYAGGSGYHTHAVLNIENKKLQPIIIKHLERYFKDDRIEVDTYDFKKGFLFYSIKDKKDFYTESWGFNGNNLKKEKLDYEI</sequence>
<name>A0ABW3WMU4_9FLAO</name>
<reference evidence="2" key="1">
    <citation type="journal article" date="2019" name="Int. J. Syst. Evol. Microbiol.">
        <title>The Global Catalogue of Microorganisms (GCM) 10K type strain sequencing project: providing services to taxonomists for standard genome sequencing and annotation.</title>
        <authorList>
            <consortium name="The Broad Institute Genomics Platform"/>
            <consortium name="The Broad Institute Genome Sequencing Center for Infectious Disease"/>
            <person name="Wu L."/>
            <person name="Ma J."/>
        </authorList>
    </citation>
    <scope>NUCLEOTIDE SEQUENCE [LARGE SCALE GENOMIC DNA]</scope>
    <source>
        <strain evidence="2">CCUG 62221</strain>
    </source>
</reference>
<dbReference type="Proteomes" id="UP001597241">
    <property type="component" value="Unassembled WGS sequence"/>
</dbReference>
<evidence type="ECO:0000313" key="2">
    <source>
        <dbReference type="Proteomes" id="UP001597241"/>
    </source>
</evidence>
<accession>A0ABW3WMU4</accession>
<evidence type="ECO:0000313" key="1">
    <source>
        <dbReference type="EMBL" id="MFD1293463.1"/>
    </source>
</evidence>
<organism evidence="1 2">
    <name type="scientific">Lutibacter holmesii</name>
    <dbReference type="NCBI Taxonomy" id="1137985"/>
    <lineage>
        <taxon>Bacteria</taxon>
        <taxon>Pseudomonadati</taxon>
        <taxon>Bacteroidota</taxon>
        <taxon>Flavobacteriia</taxon>
        <taxon>Flavobacteriales</taxon>
        <taxon>Flavobacteriaceae</taxon>
        <taxon>Lutibacter</taxon>
    </lineage>
</organism>
<comment type="caution">
    <text evidence="1">The sequence shown here is derived from an EMBL/GenBank/DDBJ whole genome shotgun (WGS) entry which is preliminary data.</text>
</comment>
<dbReference type="EMBL" id="JBHTMV010000003">
    <property type="protein sequence ID" value="MFD1293463.1"/>
    <property type="molecule type" value="Genomic_DNA"/>
</dbReference>
<keyword evidence="2" id="KW-1185">Reference proteome</keyword>
<gene>
    <name evidence="1" type="ORF">ACFQ5N_06405</name>
</gene>
<protein>
    <recommendedName>
        <fullName evidence="3">Replication initiation protein</fullName>
    </recommendedName>
</protein>
<dbReference type="RefSeq" id="WP_386808662.1">
    <property type="nucleotide sequence ID" value="NZ_JBHTMV010000003.1"/>
</dbReference>
<proteinExistence type="predicted"/>
<evidence type="ECO:0008006" key="3">
    <source>
        <dbReference type="Google" id="ProtNLM"/>
    </source>
</evidence>